<gene>
    <name evidence="1" type="primary">ORF230</name>
</gene>
<geneLocation type="mitochondrion" evidence="1"/>
<evidence type="ECO:0000313" key="1">
    <source>
        <dbReference type="EMBL" id="QNG42788.1"/>
    </source>
</evidence>
<proteinExistence type="predicted"/>
<reference evidence="1" key="1">
    <citation type="journal article" date="2019" name="Mitochondrial DNA Part B Resour">
        <title>The complete mitochondrial genome sequence of sweet cherry (Prunus avium cv. #summit').</title>
        <authorList>
            <person name="Yan M."/>
            <person name="Zhang X."/>
            <person name="Zhao X."/>
            <person name="Yuan Z."/>
        </authorList>
    </citation>
    <scope>NUCLEOTIDE SEQUENCE</scope>
</reference>
<dbReference type="EMBL" id="MK816392">
    <property type="protein sequence ID" value="QNG42788.1"/>
    <property type="molecule type" value="Genomic_DNA"/>
</dbReference>
<name>A0A7G7LQH7_PRUAV</name>
<sequence>MPHAFLGWTSPTGDFRLPELGEQAQVSLLFFL</sequence>
<protein>
    <submittedName>
        <fullName evidence="1">Uncharacterized protein</fullName>
    </submittedName>
</protein>
<organism evidence="1">
    <name type="scientific">Prunus avium</name>
    <name type="common">Cherry</name>
    <name type="synonym">Cerasus avium</name>
    <dbReference type="NCBI Taxonomy" id="42229"/>
    <lineage>
        <taxon>Eukaryota</taxon>
        <taxon>Viridiplantae</taxon>
        <taxon>Streptophyta</taxon>
        <taxon>Embryophyta</taxon>
        <taxon>Tracheophyta</taxon>
        <taxon>Spermatophyta</taxon>
        <taxon>Magnoliopsida</taxon>
        <taxon>eudicotyledons</taxon>
        <taxon>Gunneridae</taxon>
        <taxon>Pentapetalae</taxon>
        <taxon>rosids</taxon>
        <taxon>fabids</taxon>
        <taxon>Rosales</taxon>
        <taxon>Rosaceae</taxon>
        <taxon>Amygdaloideae</taxon>
        <taxon>Amygdaleae</taxon>
        <taxon>Prunus</taxon>
    </lineage>
</organism>
<dbReference type="AlphaFoldDB" id="A0A7G7LQH7"/>
<accession>A0A7G7LQH7</accession>
<keyword evidence="1" id="KW-0496">Mitochondrion</keyword>